<reference evidence="1" key="1">
    <citation type="submission" date="2018-05" db="EMBL/GenBank/DDBJ databases">
        <title>Effector identification in a new, highly contiguous assembly of the strawberry crown rot pathogen Phytophthora cactorum.</title>
        <authorList>
            <person name="Armitage A.D."/>
            <person name="Nellist C.F."/>
            <person name="Bates H."/>
            <person name="Vickerstaff R.J."/>
            <person name="Harrison R.J."/>
        </authorList>
    </citation>
    <scope>NUCLEOTIDE SEQUENCE</scope>
    <source>
        <strain evidence="1">P421</strain>
    </source>
</reference>
<sequence>AKVGDDYVFIDADDLFFMPNKKGLLGGVFEFIDGVYAIEDIVSRRVKPKKLK</sequence>
<accession>A0A8T1GSK2</accession>
<proteinExistence type="predicted"/>
<dbReference type="Proteomes" id="UP000760860">
    <property type="component" value="Unassembled WGS sequence"/>
</dbReference>
<gene>
    <name evidence="1" type="ORF">PC129_g24318</name>
</gene>
<evidence type="ECO:0000313" key="2">
    <source>
        <dbReference type="Proteomes" id="UP000760860"/>
    </source>
</evidence>
<dbReference type="AlphaFoldDB" id="A0A8T1GSK2"/>
<name>A0A8T1GSK2_9STRA</name>
<organism evidence="1 2">
    <name type="scientific">Phytophthora cactorum</name>
    <dbReference type="NCBI Taxonomy" id="29920"/>
    <lineage>
        <taxon>Eukaryota</taxon>
        <taxon>Sar</taxon>
        <taxon>Stramenopiles</taxon>
        <taxon>Oomycota</taxon>
        <taxon>Peronosporomycetes</taxon>
        <taxon>Peronosporales</taxon>
        <taxon>Peronosporaceae</taxon>
        <taxon>Phytophthora</taxon>
    </lineage>
</organism>
<evidence type="ECO:0000313" key="1">
    <source>
        <dbReference type="EMBL" id="KAG3198555.1"/>
    </source>
</evidence>
<feature type="non-terminal residue" evidence="1">
    <location>
        <position position="1"/>
    </location>
</feature>
<protein>
    <submittedName>
        <fullName evidence="1">Uncharacterized protein</fullName>
    </submittedName>
</protein>
<comment type="caution">
    <text evidence="1">The sequence shown here is derived from an EMBL/GenBank/DDBJ whole genome shotgun (WGS) entry which is preliminary data.</text>
</comment>
<dbReference type="EMBL" id="RCMV01003494">
    <property type="protein sequence ID" value="KAG3198555.1"/>
    <property type="molecule type" value="Genomic_DNA"/>
</dbReference>